<reference evidence="2 3" key="1">
    <citation type="journal article" date="2013" name="Nature">
        <title>Insights into bilaterian evolution from three spiralian genomes.</title>
        <authorList>
            <person name="Simakov O."/>
            <person name="Marletaz F."/>
            <person name="Cho S.J."/>
            <person name="Edsinger-Gonzales E."/>
            <person name="Havlak P."/>
            <person name="Hellsten U."/>
            <person name="Kuo D.H."/>
            <person name="Larsson T."/>
            <person name="Lv J."/>
            <person name="Arendt D."/>
            <person name="Savage R."/>
            <person name="Osoegawa K."/>
            <person name="de Jong P."/>
            <person name="Grimwood J."/>
            <person name="Chapman J.A."/>
            <person name="Shapiro H."/>
            <person name="Aerts A."/>
            <person name="Otillar R.P."/>
            <person name="Terry A.Y."/>
            <person name="Boore J.L."/>
            <person name="Grigoriev I.V."/>
            <person name="Lindberg D.R."/>
            <person name="Seaver E.C."/>
            <person name="Weisblat D.A."/>
            <person name="Putnam N.H."/>
            <person name="Rokhsar D.S."/>
        </authorList>
    </citation>
    <scope>NUCLEOTIDE SEQUENCE [LARGE SCALE GENOMIC DNA]</scope>
</reference>
<dbReference type="OrthoDB" id="6146264at2759"/>
<accession>V3ZD01</accession>
<dbReference type="Gene3D" id="3.60.10.10">
    <property type="entry name" value="Endonuclease/exonuclease/phosphatase"/>
    <property type="match status" value="1"/>
</dbReference>
<name>V3ZD01_LOTGI</name>
<evidence type="ECO:0000256" key="1">
    <source>
        <dbReference type="SAM" id="MobiDB-lite"/>
    </source>
</evidence>
<dbReference type="HOGENOM" id="CLU_957400_0_0_1"/>
<feature type="region of interest" description="Disordered" evidence="1">
    <location>
        <begin position="43"/>
        <end position="63"/>
    </location>
</feature>
<gene>
    <name evidence="2" type="ORF">LOTGIDRAFT_154041</name>
</gene>
<dbReference type="AlphaFoldDB" id="V3ZD01"/>
<dbReference type="GeneID" id="20236200"/>
<dbReference type="OMA" id="DMCKATG"/>
<dbReference type="InterPro" id="IPR036691">
    <property type="entry name" value="Endo/exonu/phosph_ase_sf"/>
</dbReference>
<organism evidence="2 3">
    <name type="scientific">Lottia gigantea</name>
    <name type="common">Giant owl limpet</name>
    <dbReference type="NCBI Taxonomy" id="225164"/>
    <lineage>
        <taxon>Eukaryota</taxon>
        <taxon>Metazoa</taxon>
        <taxon>Spiralia</taxon>
        <taxon>Lophotrochozoa</taxon>
        <taxon>Mollusca</taxon>
        <taxon>Gastropoda</taxon>
        <taxon>Patellogastropoda</taxon>
        <taxon>Lottioidea</taxon>
        <taxon>Lottiidae</taxon>
        <taxon>Lottia</taxon>
    </lineage>
</organism>
<dbReference type="EMBL" id="KB202619">
    <property type="protein sequence ID" value="ESO88973.1"/>
    <property type="molecule type" value="Genomic_DNA"/>
</dbReference>
<dbReference type="Proteomes" id="UP000030746">
    <property type="component" value="Unassembled WGS sequence"/>
</dbReference>
<dbReference type="KEGG" id="lgi:LOTGIDRAFT_154041"/>
<evidence type="ECO:0008006" key="4">
    <source>
        <dbReference type="Google" id="ProtNLM"/>
    </source>
</evidence>
<dbReference type="RefSeq" id="XP_009060023.1">
    <property type="nucleotide sequence ID" value="XM_009061775.1"/>
</dbReference>
<keyword evidence="3" id="KW-1185">Reference proteome</keyword>
<evidence type="ECO:0000313" key="3">
    <source>
        <dbReference type="Proteomes" id="UP000030746"/>
    </source>
</evidence>
<dbReference type="CTD" id="20236200"/>
<proteinExistence type="predicted"/>
<evidence type="ECO:0000313" key="2">
    <source>
        <dbReference type="EMBL" id="ESO88973.1"/>
    </source>
</evidence>
<protein>
    <recommendedName>
        <fullName evidence="4">Endonuclease/exonuclease/phosphatase domain-containing protein</fullName>
    </recommendedName>
</protein>
<sequence>MPYSTYILPVQRGKTFVCGNLNARCSTDPDYISCDNLSEYVNQIESDNDPSSPPLPRNTSDKNSNSFGSKLLSFCKSTSCLIANGRLGLDASDGRITFCNKKGESLIDYLLVPRHSLHDVIDNVYGKTISKNKNKCNYAIQNKWFSKDCRKSKNDFKKYRNEYYRGRSHIARINYVNARNKYNGVIRNAKSEYQILQADELCNLSNSEPKSFWKRIKASRNGISIDSSLSINDFVSHFHEVYGEYPKDDSSNEFTYSTEELPNISELDKDFTIVEVVNALSSETSEKLGFR</sequence>